<keyword evidence="6" id="KW-0472">Membrane</keyword>
<dbReference type="PANTHER" id="PTHR12652">
    <property type="entry name" value="PEROXISOMAL BIOGENESIS FACTOR 11"/>
    <property type="match status" value="1"/>
</dbReference>
<evidence type="ECO:0000313" key="9">
    <source>
        <dbReference type="Proteomes" id="UP000323000"/>
    </source>
</evidence>
<evidence type="ECO:0000313" key="8">
    <source>
        <dbReference type="EMBL" id="TXG59189.1"/>
    </source>
</evidence>
<dbReference type="InterPro" id="IPR008733">
    <property type="entry name" value="PEX11"/>
</dbReference>
<evidence type="ECO:0000256" key="5">
    <source>
        <dbReference type="ARBA" id="ARBA00022593"/>
    </source>
</evidence>
<dbReference type="AlphaFoldDB" id="A0A5C7HQU7"/>
<evidence type="ECO:0000256" key="6">
    <source>
        <dbReference type="ARBA" id="ARBA00023136"/>
    </source>
</evidence>
<comment type="subcellular location">
    <subcellularLocation>
        <location evidence="2">Peroxisome membrane</location>
        <topology evidence="2">Multi-pass membrane protein</topology>
    </subcellularLocation>
</comment>
<dbReference type="GO" id="GO:0042802">
    <property type="term" value="F:identical protein binding"/>
    <property type="evidence" value="ECO:0007669"/>
    <property type="project" value="UniProtKB-ARBA"/>
</dbReference>
<keyword evidence="9" id="KW-1185">Reference proteome</keyword>
<evidence type="ECO:0000256" key="4">
    <source>
        <dbReference type="ARBA" id="ARBA00011340"/>
    </source>
</evidence>
<evidence type="ECO:0000256" key="7">
    <source>
        <dbReference type="ARBA" id="ARBA00023140"/>
    </source>
</evidence>
<dbReference type="Proteomes" id="UP000323000">
    <property type="component" value="Chromosome 7"/>
</dbReference>
<dbReference type="OrthoDB" id="411017at2759"/>
<dbReference type="GO" id="GO:0005778">
    <property type="term" value="C:peroxisomal membrane"/>
    <property type="evidence" value="ECO:0007669"/>
    <property type="project" value="UniProtKB-SubCell"/>
</dbReference>
<protein>
    <submittedName>
        <fullName evidence="8">Uncharacterized protein</fullName>
    </submittedName>
</protein>
<keyword evidence="5" id="KW-0962">Peroxisome biogenesis</keyword>
<evidence type="ECO:0000256" key="3">
    <source>
        <dbReference type="ARBA" id="ARBA00008194"/>
    </source>
</evidence>
<name>A0A5C7HQU7_9ROSI</name>
<comment type="caution">
    <text evidence="8">The sequence shown here is derived from an EMBL/GenBank/DDBJ whole genome shotgun (WGS) entry which is preliminary data.</text>
</comment>
<dbReference type="GO" id="GO:0016559">
    <property type="term" value="P:peroxisome fission"/>
    <property type="evidence" value="ECO:0007669"/>
    <property type="project" value="InterPro"/>
</dbReference>
<gene>
    <name evidence="8" type="ORF">EZV62_017018</name>
</gene>
<accession>A0A5C7HQU7</accession>
<evidence type="ECO:0000256" key="2">
    <source>
        <dbReference type="ARBA" id="ARBA00004585"/>
    </source>
</evidence>
<keyword evidence="7" id="KW-0576">Peroxisome</keyword>
<proteinExistence type="inferred from homology"/>
<dbReference type="PANTHER" id="PTHR12652:SF10">
    <property type="entry name" value="PEROXISOMAL MEMBRANE PROTEIN 11C-RELATED"/>
    <property type="match status" value="1"/>
</dbReference>
<dbReference type="EMBL" id="VAHF01000007">
    <property type="protein sequence ID" value="TXG59189.1"/>
    <property type="molecule type" value="Genomic_DNA"/>
</dbReference>
<comment type="similarity">
    <text evidence="3">Belongs to the peroxin-11 family.</text>
</comment>
<evidence type="ECO:0000256" key="1">
    <source>
        <dbReference type="ARBA" id="ARBA00002503"/>
    </source>
</evidence>
<dbReference type="Pfam" id="PF05648">
    <property type="entry name" value="PEX11"/>
    <property type="match status" value="1"/>
</dbReference>
<reference evidence="9" key="1">
    <citation type="journal article" date="2019" name="Gigascience">
        <title>De novo genome assembly of the endangered Acer yangbiense, a plant species with extremely small populations endemic to Yunnan Province, China.</title>
        <authorList>
            <person name="Yang J."/>
            <person name="Wariss H.M."/>
            <person name="Tao L."/>
            <person name="Zhang R."/>
            <person name="Yun Q."/>
            <person name="Hollingsworth P."/>
            <person name="Dao Z."/>
            <person name="Luo G."/>
            <person name="Guo H."/>
            <person name="Ma Y."/>
            <person name="Sun W."/>
        </authorList>
    </citation>
    <scope>NUCLEOTIDE SEQUENCE [LARGE SCALE GENOMIC DNA]</scope>
    <source>
        <strain evidence="9">cv. Malutang</strain>
    </source>
</reference>
<sequence length="339" mass="38174">MTKSSDVEVIVDRMIDYLISINYNQYKTEIASRCVELAEQSFYMSILLMLTVTPICEAFAQIEQQPNICGVVHEKYFDEGLIFAFPIPSQYTNCCHTHYREDKKVGVGSLMAKAVTPPLPPGSPIHGRVSSATTPNQWSISDAAVKEHKYRCDDKDTSSSSAEMSRSSSLDGFFFKKDLQKWSYRHELVDDEDSDDENEVIDREEWCSNEGEEIGYSTKCIQDKERVQSTLDATRAELALVVLYLNKAEARDKICRAIQYSSKFLSNGQPGTAQNVDKSTSLARKVFSLFKFWKEIKDEQKKMFKKGSLVPSSSRNSPSACFAGKGVGGKLWDDPSAYV</sequence>
<organism evidence="8 9">
    <name type="scientific">Acer yangbiense</name>
    <dbReference type="NCBI Taxonomy" id="1000413"/>
    <lineage>
        <taxon>Eukaryota</taxon>
        <taxon>Viridiplantae</taxon>
        <taxon>Streptophyta</taxon>
        <taxon>Embryophyta</taxon>
        <taxon>Tracheophyta</taxon>
        <taxon>Spermatophyta</taxon>
        <taxon>Magnoliopsida</taxon>
        <taxon>eudicotyledons</taxon>
        <taxon>Gunneridae</taxon>
        <taxon>Pentapetalae</taxon>
        <taxon>rosids</taxon>
        <taxon>malvids</taxon>
        <taxon>Sapindales</taxon>
        <taxon>Sapindaceae</taxon>
        <taxon>Hippocastanoideae</taxon>
        <taxon>Acereae</taxon>
        <taxon>Acer</taxon>
    </lineage>
</organism>
<comment type="subunit">
    <text evidence="4">Homooligomer. Interacts with ARC5 and FIS1B on peroxisomes.</text>
</comment>
<dbReference type="GO" id="GO:0044375">
    <property type="term" value="P:regulation of peroxisome size"/>
    <property type="evidence" value="ECO:0007669"/>
    <property type="project" value="UniProtKB-ARBA"/>
</dbReference>
<comment type="function">
    <text evidence="1">Involved in peroxisomal proliferation. Promotes peroxisomal duplication, aggregation or elongation without fission.</text>
</comment>